<dbReference type="GO" id="GO:0005829">
    <property type="term" value="C:cytosol"/>
    <property type="evidence" value="ECO:0007669"/>
    <property type="project" value="TreeGrafter"/>
</dbReference>
<dbReference type="PROSITE" id="PS51722">
    <property type="entry name" value="G_TR_2"/>
    <property type="match status" value="1"/>
</dbReference>
<dbReference type="AlphaFoldDB" id="T0YS65"/>
<sequence>MNAAVASMVHTLDNKDFLINLIDTPGHVDFGGDVTRAMRAVDGAIIVVDSVEGVMPQTETVVRQALRERVKPVLFINKVDRLINELKLNSDEMQKRFQKVIVDVNRLISKYAVEEFKNEWSLSVQAGKVAFGSAFNNWAISVHSMQANKTTFKEVVDLVAGGKQKELAKKSPLHKTVLDMVIRHLPNPRQAQKYRIPQIWKGDLESEAGKAMLTCDFHGPVTMMITKMIIDPHAGEIAVGRVFSGLLRKSTEVYVSRTGSVKSKVQVLSMMVGPDRIQVDEIAAGNIAAIIGLKGAIAGST</sequence>
<dbReference type="GO" id="GO:1990904">
    <property type="term" value="C:ribonucleoprotein complex"/>
    <property type="evidence" value="ECO:0007669"/>
    <property type="project" value="TreeGrafter"/>
</dbReference>
<evidence type="ECO:0000259" key="1">
    <source>
        <dbReference type="PROSITE" id="PS51722"/>
    </source>
</evidence>
<dbReference type="InterPro" id="IPR027417">
    <property type="entry name" value="P-loop_NTPase"/>
</dbReference>
<reference evidence="2" key="2">
    <citation type="journal article" date="2014" name="ISME J.">
        <title>Microbial stratification in low pH oxic and suboxic macroscopic growths along an acid mine drainage.</title>
        <authorList>
            <person name="Mendez-Garcia C."/>
            <person name="Mesa V."/>
            <person name="Sprenger R.R."/>
            <person name="Richter M."/>
            <person name="Diez M.S."/>
            <person name="Solano J."/>
            <person name="Bargiela R."/>
            <person name="Golyshina O.V."/>
            <person name="Manteca A."/>
            <person name="Ramos J.L."/>
            <person name="Gallego J.R."/>
            <person name="Llorente I."/>
            <person name="Martins Dos Santos V.A."/>
            <person name="Jensen O.N."/>
            <person name="Pelaez A.I."/>
            <person name="Sanchez J."/>
            <person name="Ferrer M."/>
        </authorList>
    </citation>
    <scope>NUCLEOTIDE SEQUENCE</scope>
</reference>
<dbReference type="InterPro" id="IPR000795">
    <property type="entry name" value="T_Tr_GTP-bd_dom"/>
</dbReference>
<dbReference type="PANTHER" id="PTHR42908">
    <property type="entry name" value="TRANSLATION ELONGATION FACTOR-RELATED"/>
    <property type="match status" value="1"/>
</dbReference>
<dbReference type="InterPro" id="IPR004161">
    <property type="entry name" value="EFTu-like_2"/>
</dbReference>
<dbReference type="SUPFAM" id="SSF50447">
    <property type="entry name" value="Translation proteins"/>
    <property type="match status" value="1"/>
</dbReference>
<dbReference type="InterPro" id="IPR005225">
    <property type="entry name" value="Small_GTP-bd"/>
</dbReference>
<dbReference type="EMBL" id="AUZZ01009166">
    <property type="protein sequence ID" value="EQD34667.1"/>
    <property type="molecule type" value="Genomic_DNA"/>
</dbReference>
<dbReference type="GO" id="GO:0005525">
    <property type="term" value="F:GTP binding"/>
    <property type="evidence" value="ECO:0007669"/>
    <property type="project" value="InterPro"/>
</dbReference>
<dbReference type="InterPro" id="IPR009000">
    <property type="entry name" value="Transl_B-barrel_sf"/>
</dbReference>
<proteinExistence type="predicted"/>
<name>T0YS65_9ZZZZ</name>
<dbReference type="GO" id="GO:0003924">
    <property type="term" value="F:GTPase activity"/>
    <property type="evidence" value="ECO:0007669"/>
    <property type="project" value="InterPro"/>
</dbReference>
<feature type="domain" description="Tr-type G" evidence="1">
    <location>
        <begin position="1"/>
        <end position="189"/>
    </location>
</feature>
<dbReference type="SUPFAM" id="SSF52540">
    <property type="entry name" value="P-loop containing nucleoside triphosphate hydrolases"/>
    <property type="match status" value="1"/>
</dbReference>
<dbReference type="PRINTS" id="PR00315">
    <property type="entry name" value="ELONGATNFCT"/>
</dbReference>
<dbReference type="PANTHER" id="PTHR42908:SF3">
    <property type="entry name" value="ELONGATION FACTOR-LIKE GTPASE 1"/>
    <property type="match status" value="1"/>
</dbReference>
<reference evidence="2" key="1">
    <citation type="submission" date="2013-08" db="EMBL/GenBank/DDBJ databases">
        <authorList>
            <person name="Mendez C."/>
            <person name="Richter M."/>
            <person name="Ferrer M."/>
            <person name="Sanchez J."/>
        </authorList>
    </citation>
    <scope>NUCLEOTIDE SEQUENCE</scope>
</reference>
<comment type="caution">
    <text evidence="2">The sequence shown here is derived from an EMBL/GenBank/DDBJ whole genome shotgun (WGS) entry which is preliminary data.</text>
</comment>
<dbReference type="Pfam" id="PF03144">
    <property type="entry name" value="GTP_EFTU_D2"/>
    <property type="match status" value="1"/>
</dbReference>
<accession>T0YS65</accession>
<feature type="non-terminal residue" evidence="2">
    <location>
        <position position="301"/>
    </location>
</feature>
<dbReference type="GO" id="GO:0003746">
    <property type="term" value="F:translation elongation factor activity"/>
    <property type="evidence" value="ECO:0007669"/>
    <property type="project" value="UniProtKB-KW"/>
</dbReference>
<keyword evidence="2" id="KW-0648">Protein biosynthesis</keyword>
<protein>
    <submittedName>
        <fullName evidence="2">Elongation factor EF-2</fullName>
    </submittedName>
</protein>
<dbReference type="Gene3D" id="2.40.30.10">
    <property type="entry name" value="Translation factors"/>
    <property type="match status" value="1"/>
</dbReference>
<dbReference type="Pfam" id="PF00009">
    <property type="entry name" value="GTP_EFTU"/>
    <property type="match status" value="1"/>
</dbReference>
<keyword evidence="2" id="KW-0251">Elongation factor</keyword>
<dbReference type="NCBIfam" id="TIGR00231">
    <property type="entry name" value="small_GTP"/>
    <property type="match status" value="1"/>
</dbReference>
<dbReference type="Gene3D" id="3.40.50.300">
    <property type="entry name" value="P-loop containing nucleotide triphosphate hydrolases"/>
    <property type="match status" value="1"/>
</dbReference>
<organism evidence="2">
    <name type="scientific">mine drainage metagenome</name>
    <dbReference type="NCBI Taxonomy" id="410659"/>
    <lineage>
        <taxon>unclassified sequences</taxon>
        <taxon>metagenomes</taxon>
        <taxon>ecological metagenomes</taxon>
    </lineage>
</organism>
<evidence type="ECO:0000313" key="2">
    <source>
        <dbReference type="EMBL" id="EQD34667.1"/>
    </source>
</evidence>
<gene>
    <name evidence="2" type="ORF">B2A_12714</name>
</gene>